<sequence precursor="true">MVRAIVCAFVLTMSTWVSAQLVVEVTQGVDSQSPIAIVPFEWRGNQALDEDVARVVEQNLERTGFFKPLARENMLSFPTAQSQVFFRDWRMSSTDYLVIGRMESVAGDQVSLTFELYDVLKEQTIHAQQVSGSRTNLRDLAHYVSDILFEQLTGIKGAFSTRLAYVTAENLGPDRQRFRLQMSDWDGMRPRTLLESSEPILSPAWSFDGSRLAYVSFETSRPAIYIQHLATGQREQVQSFPGLNGAPAWSPDGNQLAIVLSKDGNPEIYVLNLSSRNLERITNNSAIDTEPFWAPDGRSLYFTSDRGGSPQIYKYNLNTRAVERVTFEGNYNAAGRLTQDGRFLAMVHRGSSRRFQIAVQDLQNGRLDILTNSDYDESPSIAPNGTIIIYATQQGSRGVLGAVSIDGRVRFNMPVPQGDVREPAWSPFLR</sequence>
<keyword evidence="5" id="KW-0132">Cell division</keyword>
<dbReference type="Gene3D" id="3.40.50.10070">
    <property type="entry name" value="TolB, N-terminal domain"/>
    <property type="match status" value="1"/>
</dbReference>
<evidence type="ECO:0000256" key="1">
    <source>
        <dbReference type="ARBA" id="ARBA00004418"/>
    </source>
</evidence>
<name>A0A364NN90_9GAMM</name>
<dbReference type="InterPro" id="IPR011659">
    <property type="entry name" value="WD40"/>
</dbReference>
<dbReference type="EMBL" id="QKRX01000004">
    <property type="protein sequence ID" value="RAU18470.1"/>
    <property type="molecule type" value="Genomic_DNA"/>
</dbReference>
<comment type="caution">
    <text evidence="7">The sequence shown here is derived from an EMBL/GenBank/DDBJ whole genome shotgun (WGS) entry which is preliminary data.</text>
</comment>
<reference evidence="7 8" key="1">
    <citation type="submission" date="2018-06" db="EMBL/GenBank/DDBJ databases">
        <title>Nitrincola tibetense sp. nov., isolated from Lake XuguoCo on Tibetan Plateau.</title>
        <authorList>
            <person name="Xing P."/>
        </authorList>
    </citation>
    <scope>NUCLEOTIDE SEQUENCE [LARGE SCALE GENOMIC DNA]</scope>
    <source>
        <strain evidence="8">xg18</strain>
    </source>
</reference>
<evidence type="ECO:0000256" key="5">
    <source>
        <dbReference type="HAMAP-Rule" id="MF_00671"/>
    </source>
</evidence>
<dbReference type="GO" id="GO:0042597">
    <property type="term" value="C:periplasmic space"/>
    <property type="evidence" value="ECO:0007669"/>
    <property type="project" value="UniProtKB-SubCell"/>
</dbReference>
<organism evidence="7 8">
    <name type="scientific">Nitrincola tibetensis</name>
    <dbReference type="NCBI Taxonomy" id="2219697"/>
    <lineage>
        <taxon>Bacteria</taxon>
        <taxon>Pseudomonadati</taxon>
        <taxon>Pseudomonadota</taxon>
        <taxon>Gammaproteobacteria</taxon>
        <taxon>Oceanospirillales</taxon>
        <taxon>Oceanospirillaceae</taxon>
        <taxon>Nitrincola</taxon>
    </lineage>
</organism>
<protein>
    <recommendedName>
        <fullName evidence="5">Tol-Pal system protein TolB</fullName>
    </recommendedName>
</protein>
<dbReference type="PANTHER" id="PTHR36842">
    <property type="entry name" value="PROTEIN TOLB HOMOLOG"/>
    <property type="match status" value="1"/>
</dbReference>
<evidence type="ECO:0000313" key="8">
    <source>
        <dbReference type="Proteomes" id="UP000250744"/>
    </source>
</evidence>
<gene>
    <name evidence="5" type="primary">tolB</name>
    <name evidence="7" type="ORF">DN062_06765</name>
</gene>
<dbReference type="GO" id="GO:0017038">
    <property type="term" value="P:protein import"/>
    <property type="evidence" value="ECO:0007669"/>
    <property type="project" value="InterPro"/>
</dbReference>
<dbReference type="SUPFAM" id="SSF52964">
    <property type="entry name" value="TolB, N-terminal domain"/>
    <property type="match status" value="1"/>
</dbReference>
<dbReference type="Pfam" id="PF07676">
    <property type="entry name" value="PD40"/>
    <property type="match status" value="4"/>
</dbReference>
<evidence type="ECO:0000259" key="6">
    <source>
        <dbReference type="Pfam" id="PF04052"/>
    </source>
</evidence>
<feature type="signal peptide" evidence="5">
    <location>
        <begin position="1"/>
        <end position="19"/>
    </location>
</feature>
<evidence type="ECO:0000256" key="4">
    <source>
        <dbReference type="ARBA" id="ARBA00022764"/>
    </source>
</evidence>
<keyword evidence="3 5" id="KW-0732">Signal</keyword>
<feature type="domain" description="TolB N-terminal" evidence="6">
    <location>
        <begin position="22"/>
        <end position="124"/>
    </location>
</feature>
<dbReference type="Proteomes" id="UP000250744">
    <property type="component" value="Unassembled WGS sequence"/>
</dbReference>
<dbReference type="GO" id="GO:0051301">
    <property type="term" value="P:cell division"/>
    <property type="evidence" value="ECO:0007669"/>
    <property type="project" value="UniProtKB-UniRule"/>
</dbReference>
<dbReference type="SUPFAM" id="SSF69304">
    <property type="entry name" value="Tricorn protease N-terminal domain"/>
    <property type="match status" value="1"/>
</dbReference>
<dbReference type="InterPro" id="IPR007195">
    <property type="entry name" value="TolB_N"/>
</dbReference>
<evidence type="ECO:0000256" key="3">
    <source>
        <dbReference type="ARBA" id="ARBA00022729"/>
    </source>
</evidence>
<dbReference type="OrthoDB" id="9802240at2"/>
<proteinExistence type="inferred from homology"/>
<dbReference type="PANTHER" id="PTHR36842:SF1">
    <property type="entry name" value="PROTEIN TOLB"/>
    <property type="match status" value="1"/>
</dbReference>
<comment type="subunit">
    <text evidence="5">The Tol-Pal system is composed of five core proteins: the inner membrane proteins TolA, TolQ and TolR, the periplasmic protein TolB and the outer membrane protein Pal. They form a network linking the inner and outer membranes and the peptidoglycan layer.</text>
</comment>
<comment type="similarity">
    <text evidence="2 5">Belongs to the TolB family.</text>
</comment>
<dbReference type="NCBIfam" id="TIGR02800">
    <property type="entry name" value="propeller_TolB"/>
    <property type="match status" value="1"/>
</dbReference>
<evidence type="ECO:0000256" key="2">
    <source>
        <dbReference type="ARBA" id="ARBA00009820"/>
    </source>
</evidence>
<dbReference type="HAMAP" id="MF_00671">
    <property type="entry name" value="TolB"/>
    <property type="match status" value="1"/>
</dbReference>
<dbReference type="Pfam" id="PF04052">
    <property type="entry name" value="TolB_N"/>
    <property type="match status" value="1"/>
</dbReference>
<keyword evidence="8" id="KW-1185">Reference proteome</keyword>
<dbReference type="RefSeq" id="WP_112158575.1">
    <property type="nucleotide sequence ID" value="NZ_QKRX01000004.1"/>
</dbReference>
<feature type="chain" id="PRO_5017089424" description="Tol-Pal system protein TolB" evidence="5">
    <location>
        <begin position="20"/>
        <end position="430"/>
    </location>
</feature>
<evidence type="ECO:0000313" key="7">
    <source>
        <dbReference type="EMBL" id="RAU18470.1"/>
    </source>
</evidence>
<accession>A0A364NN90</accession>
<keyword evidence="4 5" id="KW-0574">Periplasm</keyword>
<dbReference type="InterPro" id="IPR014167">
    <property type="entry name" value="Tol-Pal_TolB"/>
</dbReference>
<dbReference type="Gene3D" id="2.120.10.30">
    <property type="entry name" value="TolB, C-terminal domain"/>
    <property type="match status" value="1"/>
</dbReference>
<dbReference type="AlphaFoldDB" id="A0A364NN90"/>
<dbReference type="InterPro" id="IPR011042">
    <property type="entry name" value="6-blade_b-propeller_TolB-like"/>
</dbReference>
<keyword evidence="5" id="KW-0131">Cell cycle</keyword>
<comment type="function">
    <text evidence="5">Part of the Tol-Pal system, which plays a role in outer membrane invagination during cell division and is important for maintaining outer membrane integrity.</text>
</comment>
<comment type="subcellular location">
    <subcellularLocation>
        <location evidence="1 5">Periplasm</location>
    </subcellularLocation>
</comment>